<evidence type="ECO:0008006" key="4">
    <source>
        <dbReference type="Google" id="ProtNLM"/>
    </source>
</evidence>
<dbReference type="EMBL" id="CCKQ01016090">
    <property type="protein sequence ID" value="CDW87960.1"/>
    <property type="molecule type" value="Genomic_DNA"/>
</dbReference>
<keyword evidence="3" id="KW-1185">Reference proteome</keyword>
<keyword evidence="1" id="KW-0732">Signal</keyword>
<feature type="chain" id="PRO_5001729714" description="Transmembrane protein" evidence="1">
    <location>
        <begin position="22"/>
        <end position="214"/>
    </location>
</feature>
<proteinExistence type="predicted"/>
<evidence type="ECO:0000313" key="2">
    <source>
        <dbReference type="EMBL" id="CDW87960.1"/>
    </source>
</evidence>
<feature type="signal peptide" evidence="1">
    <location>
        <begin position="1"/>
        <end position="21"/>
    </location>
</feature>
<protein>
    <recommendedName>
        <fullName evidence="4">Transmembrane protein</fullName>
    </recommendedName>
</protein>
<dbReference type="InParanoid" id="A0A078AZX2"/>
<dbReference type="Proteomes" id="UP000039865">
    <property type="component" value="Unassembled WGS sequence"/>
</dbReference>
<evidence type="ECO:0000256" key="1">
    <source>
        <dbReference type="SAM" id="SignalP"/>
    </source>
</evidence>
<dbReference type="AlphaFoldDB" id="A0A078AZX2"/>
<organism evidence="2 3">
    <name type="scientific">Stylonychia lemnae</name>
    <name type="common">Ciliate</name>
    <dbReference type="NCBI Taxonomy" id="5949"/>
    <lineage>
        <taxon>Eukaryota</taxon>
        <taxon>Sar</taxon>
        <taxon>Alveolata</taxon>
        <taxon>Ciliophora</taxon>
        <taxon>Intramacronucleata</taxon>
        <taxon>Spirotrichea</taxon>
        <taxon>Stichotrichia</taxon>
        <taxon>Sporadotrichida</taxon>
        <taxon>Oxytrichidae</taxon>
        <taxon>Stylonychinae</taxon>
        <taxon>Stylonychia</taxon>
    </lineage>
</organism>
<gene>
    <name evidence="2" type="primary">Contig2378.g2564</name>
    <name evidence="2" type="ORF">STYLEM_17075</name>
</gene>
<sequence length="214" mass="25118">MSKQLSLILFSQYLLFSQIQAYNSLGWSLPSNSQPFYLVNNMYLKFGMMLEADAGYETVYQASSSFEGNEESYTFQIYSTIKLVLDYGFLSFYQGQFYFNVEPLVIQPYVQTISWTRVLDDAQDFKINLNAYSLIYYMYLTAHYKENAKVIKKSMRGIVQDQSTQQLIPKTRDLKIDPDYQTNQLDYFLKVDLLDEIFGTQTIWPYLQLLDVTI</sequence>
<evidence type="ECO:0000313" key="3">
    <source>
        <dbReference type="Proteomes" id="UP000039865"/>
    </source>
</evidence>
<accession>A0A078AZX2</accession>
<reference evidence="2 3" key="1">
    <citation type="submission" date="2014-06" db="EMBL/GenBank/DDBJ databases">
        <authorList>
            <person name="Swart Estienne"/>
        </authorList>
    </citation>
    <scope>NUCLEOTIDE SEQUENCE [LARGE SCALE GENOMIC DNA]</scope>
    <source>
        <strain evidence="2 3">130c</strain>
    </source>
</reference>
<name>A0A078AZX2_STYLE</name>